<evidence type="ECO:0000313" key="3">
    <source>
        <dbReference type="EMBL" id="SDB31165.1"/>
    </source>
</evidence>
<dbReference type="GO" id="GO:0005829">
    <property type="term" value="C:cytosol"/>
    <property type="evidence" value="ECO:0007669"/>
    <property type="project" value="TreeGrafter"/>
</dbReference>
<dbReference type="AlphaFoldDB" id="A0A1G6CEA4"/>
<organism evidence="3 4">
    <name type="scientific">Eubacterium oxidoreducens</name>
    <dbReference type="NCBI Taxonomy" id="1732"/>
    <lineage>
        <taxon>Bacteria</taxon>
        <taxon>Bacillati</taxon>
        <taxon>Bacillota</taxon>
        <taxon>Clostridia</taxon>
        <taxon>Eubacteriales</taxon>
        <taxon>Eubacteriaceae</taxon>
        <taxon>Eubacterium</taxon>
    </lineage>
</organism>
<dbReference type="Proteomes" id="UP000199228">
    <property type="component" value="Unassembled WGS sequence"/>
</dbReference>
<reference evidence="3 4" key="1">
    <citation type="submission" date="2016-10" db="EMBL/GenBank/DDBJ databases">
        <authorList>
            <person name="de Groot N.N."/>
        </authorList>
    </citation>
    <scope>NUCLEOTIDE SEQUENCE [LARGE SCALE GENOMIC DNA]</scope>
    <source>
        <strain evidence="3 4">DSM 3217</strain>
    </source>
</reference>
<dbReference type="InterPro" id="IPR010982">
    <property type="entry name" value="Lambda_DNA-bd_dom_sf"/>
</dbReference>
<keyword evidence="1" id="KW-0238">DNA-binding</keyword>
<keyword evidence="4" id="KW-1185">Reference proteome</keyword>
<dbReference type="PANTHER" id="PTHR46797:SF1">
    <property type="entry name" value="METHYLPHOSPHONATE SYNTHASE"/>
    <property type="match status" value="1"/>
</dbReference>
<dbReference type="InterPro" id="IPR050807">
    <property type="entry name" value="TransReg_Diox_bact_type"/>
</dbReference>
<dbReference type="Gene3D" id="1.10.260.40">
    <property type="entry name" value="lambda repressor-like DNA-binding domains"/>
    <property type="match status" value="1"/>
</dbReference>
<sequence>MEEYDIAYGQKLKKIRKANNMTLKEVAEKVPCSVPFLSMLENGRTGITLDKLQRLLGLYNITVTDLVEDDDISRVVPAGTGSHLDHEFGESHAEAELLCHDIQNKQMRPMLVTIPPHSKIGPVTQKGKEYAYILSGHIKLTLSNPSKASKEYYYLNTGDSITIEHGLFRTIENISDEIVQLLVVVSQM</sequence>
<dbReference type="CDD" id="cd00093">
    <property type="entry name" value="HTH_XRE"/>
    <property type="match status" value="1"/>
</dbReference>
<dbReference type="GO" id="GO:0003677">
    <property type="term" value="F:DNA binding"/>
    <property type="evidence" value="ECO:0007669"/>
    <property type="project" value="UniProtKB-KW"/>
</dbReference>
<evidence type="ECO:0000259" key="2">
    <source>
        <dbReference type="PROSITE" id="PS50943"/>
    </source>
</evidence>
<dbReference type="Pfam" id="PF01381">
    <property type="entry name" value="HTH_3"/>
    <property type="match status" value="1"/>
</dbReference>
<dbReference type="GO" id="GO:0003700">
    <property type="term" value="F:DNA-binding transcription factor activity"/>
    <property type="evidence" value="ECO:0007669"/>
    <property type="project" value="TreeGrafter"/>
</dbReference>
<dbReference type="PROSITE" id="PS50943">
    <property type="entry name" value="HTH_CROC1"/>
    <property type="match status" value="1"/>
</dbReference>
<proteinExistence type="predicted"/>
<dbReference type="Gene3D" id="2.60.120.10">
    <property type="entry name" value="Jelly Rolls"/>
    <property type="match status" value="1"/>
</dbReference>
<dbReference type="InterPro" id="IPR001387">
    <property type="entry name" value="Cro/C1-type_HTH"/>
</dbReference>
<protein>
    <submittedName>
        <fullName evidence="3">Transcriptional regulator, XRE family with cupin sensor</fullName>
    </submittedName>
</protein>
<evidence type="ECO:0000256" key="1">
    <source>
        <dbReference type="ARBA" id="ARBA00023125"/>
    </source>
</evidence>
<accession>A0A1G6CEA4</accession>
<dbReference type="InterPro" id="IPR013096">
    <property type="entry name" value="Cupin_2"/>
</dbReference>
<dbReference type="RefSeq" id="WP_090174511.1">
    <property type="nucleotide sequence ID" value="NZ_FMXR01000018.1"/>
</dbReference>
<dbReference type="SMART" id="SM00530">
    <property type="entry name" value="HTH_XRE"/>
    <property type="match status" value="1"/>
</dbReference>
<dbReference type="OrthoDB" id="2941482at2"/>
<dbReference type="InterPro" id="IPR011051">
    <property type="entry name" value="RmlC_Cupin_sf"/>
</dbReference>
<name>A0A1G6CEA4_EUBOX</name>
<dbReference type="CDD" id="cd02209">
    <property type="entry name" value="cupin_XRE_C"/>
    <property type="match status" value="1"/>
</dbReference>
<feature type="domain" description="HTH cro/C1-type" evidence="2">
    <location>
        <begin position="12"/>
        <end position="66"/>
    </location>
</feature>
<dbReference type="STRING" id="1732.SAMN02910417_02314"/>
<gene>
    <name evidence="3" type="ORF">SAMN02910417_02314</name>
</gene>
<dbReference type="EMBL" id="FMXR01000018">
    <property type="protein sequence ID" value="SDB31165.1"/>
    <property type="molecule type" value="Genomic_DNA"/>
</dbReference>
<dbReference type="SUPFAM" id="SSF51182">
    <property type="entry name" value="RmlC-like cupins"/>
    <property type="match status" value="1"/>
</dbReference>
<dbReference type="Pfam" id="PF07883">
    <property type="entry name" value="Cupin_2"/>
    <property type="match status" value="1"/>
</dbReference>
<dbReference type="PANTHER" id="PTHR46797">
    <property type="entry name" value="HTH-TYPE TRANSCRIPTIONAL REGULATOR"/>
    <property type="match status" value="1"/>
</dbReference>
<dbReference type="SUPFAM" id="SSF47413">
    <property type="entry name" value="lambda repressor-like DNA-binding domains"/>
    <property type="match status" value="1"/>
</dbReference>
<evidence type="ECO:0000313" key="4">
    <source>
        <dbReference type="Proteomes" id="UP000199228"/>
    </source>
</evidence>
<dbReference type="InterPro" id="IPR014710">
    <property type="entry name" value="RmlC-like_jellyroll"/>
</dbReference>